<feature type="compositionally biased region" description="Low complexity" evidence="6">
    <location>
        <begin position="126"/>
        <end position="135"/>
    </location>
</feature>
<dbReference type="InterPro" id="IPR001841">
    <property type="entry name" value="Znf_RING"/>
</dbReference>
<dbReference type="CDD" id="cd16449">
    <property type="entry name" value="RING-HC"/>
    <property type="match status" value="1"/>
</dbReference>
<keyword evidence="4" id="KW-0862">Zinc</keyword>
<dbReference type="CDD" id="cd02674">
    <property type="entry name" value="Peptidase_C19R"/>
    <property type="match status" value="1"/>
</dbReference>
<feature type="domain" description="USP" evidence="8">
    <location>
        <begin position="209"/>
        <end position="1251"/>
    </location>
</feature>
<dbReference type="Gene3D" id="3.30.40.10">
    <property type="entry name" value="Zinc/RING finger domain, C3HC4 (zinc finger)"/>
    <property type="match status" value="1"/>
</dbReference>
<accession>A0A553PFU7</accession>
<dbReference type="InterPro" id="IPR028889">
    <property type="entry name" value="USP"/>
</dbReference>
<dbReference type="InterPro" id="IPR038765">
    <property type="entry name" value="Papain-like_cys_pep_sf"/>
</dbReference>
<feature type="compositionally biased region" description="Low complexity" evidence="6">
    <location>
        <begin position="859"/>
        <end position="869"/>
    </location>
</feature>
<dbReference type="OMA" id="KHVSVTY"/>
<dbReference type="STRING" id="6832.A0A553PFU7"/>
<dbReference type="Proteomes" id="UP000318571">
    <property type="component" value="Chromosome 5"/>
</dbReference>
<feature type="compositionally biased region" description="Basic and acidic residues" evidence="6">
    <location>
        <begin position="338"/>
        <end position="348"/>
    </location>
</feature>
<feature type="region of interest" description="Disordered" evidence="6">
    <location>
        <begin position="838"/>
        <end position="881"/>
    </location>
</feature>
<protein>
    <recommendedName>
        <fullName evidence="2">ubiquitinyl hydrolase 1</fullName>
        <ecNumber evidence="2">3.4.19.12</ecNumber>
    </recommendedName>
</protein>
<gene>
    <name evidence="9" type="ORF">TCAL_11390</name>
</gene>
<dbReference type="GO" id="GO:0008270">
    <property type="term" value="F:zinc ion binding"/>
    <property type="evidence" value="ECO:0007669"/>
    <property type="project" value="UniProtKB-KW"/>
</dbReference>
<feature type="compositionally biased region" description="Low complexity" evidence="6">
    <location>
        <begin position="462"/>
        <end position="480"/>
    </location>
</feature>
<evidence type="ECO:0000313" key="10">
    <source>
        <dbReference type="Proteomes" id="UP000318571"/>
    </source>
</evidence>
<dbReference type="PROSITE" id="PS50235">
    <property type="entry name" value="USP_3"/>
    <property type="match status" value="1"/>
</dbReference>
<dbReference type="SUPFAM" id="SSF54001">
    <property type="entry name" value="Cysteine proteinases"/>
    <property type="match status" value="1"/>
</dbReference>
<dbReference type="InterPro" id="IPR001394">
    <property type="entry name" value="Peptidase_C19_UCH"/>
</dbReference>
<keyword evidence="3 5" id="KW-0479">Metal-binding</keyword>
<dbReference type="InterPro" id="IPR018200">
    <property type="entry name" value="USP_CS"/>
</dbReference>
<name>A0A553PFU7_TIGCA</name>
<comment type="caution">
    <text evidence="9">The sequence shown here is derived from an EMBL/GenBank/DDBJ whole genome shotgun (WGS) entry which is preliminary data.</text>
</comment>
<dbReference type="GO" id="GO:0004843">
    <property type="term" value="F:cysteine-type deubiquitinase activity"/>
    <property type="evidence" value="ECO:0007669"/>
    <property type="project" value="UniProtKB-EC"/>
</dbReference>
<feature type="domain" description="RING-type" evidence="7">
    <location>
        <begin position="891"/>
        <end position="942"/>
    </location>
</feature>
<feature type="compositionally biased region" description="Polar residues" evidence="6">
    <location>
        <begin position="1318"/>
        <end position="1332"/>
    </location>
</feature>
<feature type="compositionally biased region" description="Basic and acidic residues" evidence="6">
    <location>
        <begin position="838"/>
        <end position="853"/>
    </location>
</feature>
<keyword evidence="3 5" id="KW-0863">Zinc-finger</keyword>
<keyword evidence="10" id="KW-1185">Reference proteome</keyword>
<dbReference type="Gene3D" id="3.90.70.10">
    <property type="entry name" value="Cysteine proteinases"/>
    <property type="match status" value="3"/>
</dbReference>
<dbReference type="EMBL" id="VCGU01000004">
    <property type="protein sequence ID" value="TRY76552.1"/>
    <property type="molecule type" value="Genomic_DNA"/>
</dbReference>
<feature type="compositionally biased region" description="Acidic residues" evidence="6">
    <location>
        <begin position="499"/>
        <end position="518"/>
    </location>
</feature>
<dbReference type="GO" id="GO:0016579">
    <property type="term" value="P:protein deubiquitination"/>
    <property type="evidence" value="ECO:0007669"/>
    <property type="project" value="InterPro"/>
</dbReference>
<feature type="region of interest" description="Disordered" evidence="6">
    <location>
        <begin position="1315"/>
        <end position="1338"/>
    </location>
</feature>
<dbReference type="InterPro" id="IPR013083">
    <property type="entry name" value="Znf_RING/FYVE/PHD"/>
</dbReference>
<proteinExistence type="predicted"/>
<dbReference type="PANTHER" id="PTHR21646:SF35">
    <property type="match status" value="1"/>
</dbReference>
<feature type="compositionally biased region" description="Basic residues" evidence="6">
    <location>
        <begin position="359"/>
        <end position="398"/>
    </location>
</feature>
<dbReference type="InterPro" id="IPR050185">
    <property type="entry name" value="Ub_carboxyl-term_hydrolase"/>
</dbReference>
<organism evidence="9 10">
    <name type="scientific">Tigriopus californicus</name>
    <name type="common">Marine copepod</name>
    <dbReference type="NCBI Taxonomy" id="6832"/>
    <lineage>
        <taxon>Eukaryota</taxon>
        <taxon>Metazoa</taxon>
        <taxon>Ecdysozoa</taxon>
        <taxon>Arthropoda</taxon>
        <taxon>Crustacea</taxon>
        <taxon>Multicrustacea</taxon>
        <taxon>Hexanauplia</taxon>
        <taxon>Copepoda</taxon>
        <taxon>Harpacticoida</taxon>
        <taxon>Harpacticidae</taxon>
        <taxon>Tigriopus</taxon>
    </lineage>
</organism>
<dbReference type="PANTHER" id="PTHR21646">
    <property type="entry name" value="UBIQUITIN CARBOXYL-TERMINAL HYDROLASE"/>
    <property type="match status" value="1"/>
</dbReference>
<reference evidence="9 10" key="1">
    <citation type="journal article" date="2018" name="Nat. Ecol. Evol.">
        <title>Genomic signatures of mitonuclear coevolution across populations of Tigriopus californicus.</title>
        <authorList>
            <person name="Barreto F.S."/>
            <person name="Watson E.T."/>
            <person name="Lima T.G."/>
            <person name="Willett C.S."/>
            <person name="Edmands S."/>
            <person name="Li W."/>
            <person name="Burton R.S."/>
        </authorList>
    </citation>
    <scope>NUCLEOTIDE SEQUENCE [LARGE SCALE GENOMIC DNA]</scope>
    <source>
        <strain evidence="9 10">San Diego</strain>
    </source>
</reference>
<feature type="compositionally biased region" description="Polar residues" evidence="6">
    <location>
        <begin position="51"/>
        <end position="68"/>
    </location>
</feature>
<dbReference type="EC" id="3.4.19.12" evidence="2"/>
<feature type="region of interest" description="Disordered" evidence="6">
    <location>
        <begin position="1263"/>
        <end position="1302"/>
    </location>
</feature>
<feature type="region of interest" description="Disordered" evidence="6">
    <location>
        <begin position="1"/>
        <end position="135"/>
    </location>
</feature>
<sequence length="1338" mass="148496">MSSTESEAGSARPALAVDSMLGAWPNPGHSDGHSDGPPDPPTADLRRSTGPAEQNLTISSNTVTTPSLSPDPELDSTTAPLDPPPEVPSMGGRPTPGDFFLSSAPLLDAHPDDPYEGPSSVEAQADSNDLDLSNPSLDLDLDAMIPEPSFPLNEHPSGGVVGEGLAVDPDFVPYFPSFLPQSHTHDELKDSLWDNNEDVPSDSSRPGLVGLRNVGNTCFLNSGLQCLLASAPVVEYFAEFFTPQNNVREKEDCPKSLSTDFSDLLKQVWQGEFQMIKPQVFKDALAEIHPQFKGTQQHDCQEFLALLLDTLHEELRASRAACQVLNHASECGTSMELHTSHSQDKPENTEWSSGSVDRPHHHHHHHHHNHHHHHHPSHHHHHYHRHRDIGHGGTKAKRSTCTPVVLESELDGNESRESGSPKSFDSHSSSIDDKVGASIRQMPIPHSLKVNKAPGTLGLITSSSSSSFSSSSSTSSSTTSQTIPEEPMAVEIAQGDHPAEEDLDDGDEDQSLEIDDNMDGFQQPTSNLVAPDSLKRPSVTFSAMASMAGTTKTMIMTTTTTNNQLPTGISIDDYMKKDNKTLNVNVLAETNEDMNNEINFDSEKFSRHHEKLRPKETIENLNLSETHSFDKKIHGKRFKATNLTNQSVVLDSSSSVTTPNLVQEGTIKRMRLDSNEKEKNAIEADRFWEKHLAVNDTVVARTFQGQFKNTVICSSCSYVSVNFEPFMYLPVPLPDAHIRQVQVHFKGGLRYPGDRSLLLDMTQADDVGHLKSKVAKYLIDSDDKDSKSCDMLNALSQKLNVVEVLGHHISRNLEDWCALRHLKEDRDIYVIEPLNHEDFPKTHSNEQNDHEQMDDQDDAITSTSSMDTTSDADKATQDEQPVVTSTEYQSCVICMDDLPPDQVRQHNVCNFVLCNPCIERSVEHHDGESDVPKGHIKCPGCRENVDPEQEFVSPNQLGKSKPKLRMFTLPVVMRQVDNEGGVRLFGQPSQLHTSNQVKARDLHQWMAPIVKPIPEGQAGEFDLVIVDVTGKSCGRCIFSTHCRGCIRIRRDSDEEVILQSNDTIAVSYRDVSVEILATLYQVVQDKSLQRERMQSNLSLEQCLKAFSESETLDENNPWFCPICQKNQCATKTLSVWRLPDFLIIYLKRFVFMNHTQGAVKLEKAVQFNVNDLDLTPHLSGPLQSDSPPHYDLYACVNHFGSVGGGHYTAFCKHLKNREWNYFDDFNVTENKQPGDNPLDESSAYILFYERRGASDNYHIPCPVTKDPSLTTSPDRNGGANLDIEEDTTKDEHGGMVGMKSESNNQANQGAITNDLIDLQSNPGGWSTSSEQIVPQPAL</sequence>
<evidence type="ECO:0000256" key="6">
    <source>
        <dbReference type="SAM" id="MobiDB-lite"/>
    </source>
</evidence>
<evidence type="ECO:0000256" key="1">
    <source>
        <dbReference type="ARBA" id="ARBA00000707"/>
    </source>
</evidence>
<dbReference type="PROSITE" id="PS00972">
    <property type="entry name" value="USP_1"/>
    <property type="match status" value="1"/>
</dbReference>
<evidence type="ECO:0000259" key="7">
    <source>
        <dbReference type="PROSITE" id="PS50089"/>
    </source>
</evidence>
<feature type="region of interest" description="Disordered" evidence="6">
    <location>
        <begin position="335"/>
        <end position="432"/>
    </location>
</feature>
<evidence type="ECO:0000313" key="9">
    <source>
        <dbReference type="EMBL" id="TRY76552.1"/>
    </source>
</evidence>
<evidence type="ECO:0000256" key="4">
    <source>
        <dbReference type="ARBA" id="ARBA00022833"/>
    </source>
</evidence>
<evidence type="ECO:0000259" key="8">
    <source>
        <dbReference type="PROSITE" id="PS50235"/>
    </source>
</evidence>
<dbReference type="PROSITE" id="PS50089">
    <property type="entry name" value="ZF_RING_2"/>
    <property type="match status" value="1"/>
</dbReference>
<feature type="region of interest" description="Disordered" evidence="6">
    <location>
        <begin position="462"/>
        <end position="533"/>
    </location>
</feature>
<evidence type="ECO:0000256" key="3">
    <source>
        <dbReference type="ARBA" id="ARBA00022771"/>
    </source>
</evidence>
<evidence type="ECO:0000256" key="5">
    <source>
        <dbReference type="PROSITE-ProRule" id="PRU00175"/>
    </source>
</evidence>
<comment type="catalytic activity">
    <reaction evidence="1">
        <text>Thiol-dependent hydrolysis of ester, thioester, amide, peptide and isopeptide bonds formed by the C-terminal Gly of ubiquitin (a 76-residue protein attached to proteins as an intracellular targeting signal).</text>
        <dbReference type="EC" id="3.4.19.12"/>
    </reaction>
</comment>
<dbReference type="SUPFAM" id="SSF57850">
    <property type="entry name" value="RING/U-box"/>
    <property type="match status" value="1"/>
</dbReference>
<dbReference type="Pfam" id="PF00443">
    <property type="entry name" value="UCH"/>
    <property type="match status" value="2"/>
</dbReference>
<evidence type="ECO:0000256" key="2">
    <source>
        <dbReference type="ARBA" id="ARBA00012759"/>
    </source>
</evidence>
<feature type="compositionally biased region" description="Polar residues" evidence="6">
    <location>
        <begin position="420"/>
        <end position="429"/>
    </location>
</feature>